<keyword evidence="2" id="KW-0564">Palmitate</keyword>
<sequence>MTTVLSFPAARWLPLAAALFLAGCMSHPLAPVTADAALPVPAHFSNSVEGQGQTWTTAAPAETQPRGAWWLGFADPVLTGLVERAADGNTSIQEAAARLAEARSLLRTADAQRAPQLGVSTGAVRQAGITTTGSAVPATVVTAGLNLSYELDLFGRLSKASDAARLDAQARAALLQSTRLLVQAEVAQTYLQLRAVQAEHGLVTASLAAYRDTLHLTQRRFQAGDVAELDVARVQTEVAATEAEALSLAQQQAQLQHALAVLVGEVASGFAVPAAAAEAALPVVPPGVPATVLARRPDVAAAQASVMAAQARVGVAEAAWFPAITLTGNGGHASPELGDLFKWSARSWGIGALLSLPLFDGGQRAAQEEGARARLEAAMAAHRGQVLTAFREVEDQLSALRLLEGQAEAQGRAVQSARRATQLSDSRYRNGLVSQLELLDARRSELRSQRQALQVRTAQYTATVGLIRALGGGWDVAPQAAAQALNLAVVAR</sequence>
<dbReference type="GO" id="GO:0015562">
    <property type="term" value="F:efflux transmembrane transporter activity"/>
    <property type="evidence" value="ECO:0007669"/>
    <property type="project" value="InterPro"/>
</dbReference>
<reference evidence="4" key="1">
    <citation type="submission" date="2017-09" db="EMBL/GenBank/DDBJ databases">
        <title>FDA dAtabase for Regulatory Grade micrObial Sequences (FDA-ARGOS): Supporting development and validation of Infectious Disease Dx tests.</title>
        <authorList>
            <person name="Minogue T."/>
            <person name="Wolcott M."/>
            <person name="Wasieloski L."/>
            <person name="Aguilar W."/>
            <person name="Moore D."/>
            <person name="Tallon L."/>
            <person name="Sadzewicz L."/>
            <person name="Ott S."/>
            <person name="Zhao X."/>
            <person name="Nagaraj S."/>
            <person name="Vavikolanu K."/>
            <person name="Aluvathingal J."/>
            <person name="Nadendla S."/>
            <person name="Sichtig H."/>
        </authorList>
    </citation>
    <scope>NUCLEOTIDE SEQUENCE [LARGE SCALE GENOMIC DNA]</scope>
    <source>
        <strain evidence="4">FDAARGOS_394</strain>
    </source>
</reference>
<keyword evidence="4" id="KW-1185">Reference proteome</keyword>
<comment type="similarity">
    <text evidence="1 2">Belongs to the outer membrane factor (OMF) (TC 1.B.17) family.</text>
</comment>
<dbReference type="NCBIfam" id="TIGR01845">
    <property type="entry name" value="outer_NodT"/>
    <property type="match status" value="1"/>
</dbReference>
<protein>
    <submittedName>
        <fullName evidence="3">RND transporter</fullName>
    </submittedName>
</protein>
<dbReference type="AlphaFoldDB" id="A0A2A7USH3"/>
<keyword evidence="2" id="KW-0472">Membrane</keyword>
<dbReference type="PANTHER" id="PTHR30203">
    <property type="entry name" value="OUTER MEMBRANE CATION EFFLUX PROTEIN"/>
    <property type="match status" value="1"/>
</dbReference>
<evidence type="ECO:0000256" key="1">
    <source>
        <dbReference type="ARBA" id="ARBA00007613"/>
    </source>
</evidence>
<dbReference type="OrthoDB" id="9770517at2"/>
<evidence type="ECO:0000313" key="4">
    <source>
        <dbReference type="Proteomes" id="UP000220246"/>
    </source>
</evidence>
<evidence type="ECO:0000313" key="3">
    <source>
        <dbReference type="EMBL" id="PEH88223.1"/>
    </source>
</evidence>
<dbReference type="InterPro" id="IPR010131">
    <property type="entry name" value="MdtP/NodT-like"/>
</dbReference>
<evidence type="ECO:0000256" key="2">
    <source>
        <dbReference type="RuleBase" id="RU362097"/>
    </source>
</evidence>
<organism evidence="3 4">
    <name type="scientific">Comamonas terrigena</name>
    <dbReference type="NCBI Taxonomy" id="32013"/>
    <lineage>
        <taxon>Bacteria</taxon>
        <taxon>Pseudomonadati</taxon>
        <taxon>Pseudomonadota</taxon>
        <taxon>Betaproteobacteria</taxon>
        <taxon>Burkholderiales</taxon>
        <taxon>Comamonadaceae</taxon>
        <taxon>Comamonas</taxon>
    </lineage>
</organism>
<feature type="signal peptide" evidence="2">
    <location>
        <begin position="1"/>
        <end position="30"/>
    </location>
</feature>
<dbReference type="Pfam" id="PF02321">
    <property type="entry name" value="OEP"/>
    <property type="match status" value="2"/>
</dbReference>
<dbReference type="Gene3D" id="1.20.1600.10">
    <property type="entry name" value="Outer membrane efflux proteins (OEP)"/>
    <property type="match status" value="1"/>
</dbReference>
<dbReference type="GO" id="GO:0005886">
    <property type="term" value="C:plasma membrane"/>
    <property type="evidence" value="ECO:0007669"/>
    <property type="project" value="UniProtKB-SubCell"/>
</dbReference>
<dbReference type="PANTHER" id="PTHR30203:SF33">
    <property type="entry name" value="BLR4455 PROTEIN"/>
    <property type="match status" value="1"/>
</dbReference>
<dbReference type="STRING" id="1219032.GCA_001515545_03334"/>
<dbReference type="Gene3D" id="2.20.200.10">
    <property type="entry name" value="Outer membrane efflux proteins (OEP)"/>
    <property type="match status" value="1"/>
</dbReference>
<dbReference type="Proteomes" id="UP000220246">
    <property type="component" value="Unassembled WGS sequence"/>
</dbReference>
<dbReference type="EMBL" id="PDEA01000001">
    <property type="protein sequence ID" value="PEH88223.1"/>
    <property type="molecule type" value="Genomic_DNA"/>
</dbReference>
<dbReference type="SUPFAM" id="SSF56954">
    <property type="entry name" value="Outer membrane efflux proteins (OEP)"/>
    <property type="match status" value="1"/>
</dbReference>
<comment type="caution">
    <text evidence="3">The sequence shown here is derived from an EMBL/GenBank/DDBJ whole genome shotgun (WGS) entry which is preliminary data.</text>
</comment>
<accession>A0A2A7USH3</accession>
<dbReference type="RefSeq" id="WP_066540291.1">
    <property type="nucleotide sequence ID" value="NZ_PDEA01000001.1"/>
</dbReference>
<comment type="subcellular location">
    <subcellularLocation>
        <location evidence="2">Cell membrane</location>
        <topology evidence="2">Lipid-anchor</topology>
    </subcellularLocation>
</comment>
<keyword evidence="2" id="KW-0732">Signal</keyword>
<dbReference type="InterPro" id="IPR003423">
    <property type="entry name" value="OMP_efflux"/>
</dbReference>
<proteinExistence type="inferred from homology"/>
<keyword evidence="2" id="KW-0449">Lipoprotein</keyword>
<keyword evidence="2" id="KW-0812">Transmembrane</keyword>
<name>A0A2A7USH3_COMTR</name>
<keyword evidence="2" id="KW-1134">Transmembrane beta strand</keyword>
<gene>
    <name evidence="3" type="ORF">CRM82_06065</name>
</gene>
<feature type="chain" id="PRO_5011809521" evidence="2">
    <location>
        <begin position="31"/>
        <end position="492"/>
    </location>
</feature>
<dbReference type="GeneID" id="80800155"/>